<keyword evidence="1" id="KW-0001">2Fe-2S</keyword>
<dbReference type="PROSITE" id="PS00570">
    <property type="entry name" value="RING_HYDROXYL_ALPHA"/>
    <property type="match status" value="1"/>
</dbReference>
<dbReference type="InterPro" id="IPR017941">
    <property type="entry name" value="Rieske_2Fe-2S"/>
</dbReference>
<gene>
    <name evidence="8" type="ORF">B0D71_27410</name>
</gene>
<evidence type="ECO:0000313" key="9">
    <source>
        <dbReference type="Proteomes" id="UP000237440"/>
    </source>
</evidence>
<dbReference type="InterPro" id="IPR050584">
    <property type="entry name" value="Cholesterol_7-desaturase"/>
</dbReference>
<dbReference type="InterPro" id="IPR044043">
    <property type="entry name" value="VanA_C_cat"/>
</dbReference>
<evidence type="ECO:0000256" key="1">
    <source>
        <dbReference type="ARBA" id="ARBA00022714"/>
    </source>
</evidence>
<dbReference type="EMBL" id="MUJK01000014">
    <property type="protein sequence ID" value="POF39231.1"/>
    <property type="molecule type" value="Genomic_DNA"/>
</dbReference>
<keyword evidence="9" id="KW-1185">Reference proteome</keyword>
<dbReference type="GO" id="GO:0005506">
    <property type="term" value="F:iron ion binding"/>
    <property type="evidence" value="ECO:0007669"/>
    <property type="project" value="InterPro"/>
</dbReference>
<keyword evidence="6" id="KW-0411">Iron-sulfur</keyword>
<dbReference type="SUPFAM" id="SSF50022">
    <property type="entry name" value="ISP domain"/>
    <property type="match status" value="1"/>
</dbReference>
<reference evidence="9" key="1">
    <citation type="submission" date="2017-02" db="EMBL/GenBank/DDBJ databases">
        <authorList>
            <person name="Furmanczyk E.M."/>
        </authorList>
    </citation>
    <scope>NUCLEOTIDE SEQUENCE [LARGE SCALE GENOMIC DNA]</scope>
    <source>
        <strain evidence="9">AP3_22</strain>
    </source>
</reference>
<dbReference type="GO" id="GO:0051213">
    <property type="term" value="F:dioxygenase activity"/>
    <property type="evidence" value="ECO:0007669"/>
    <property type="project" value="UniProtKB-KW"/>
</dbReference>
<keyword evidence="4" id="KW-0560">Oxidoreductase</keyword>
<evidence type="ECO:0000256" key="3">
    <source>
        <dbReference type="ARBA" id="ARBA00022797"/>
    </source>
</evidence>
<dbReference type="Pfam" id="PF00355">
    <property type="entry name" value="Rieske"/>
    <property type="match status" value="1"/>
</dbReference>
<dbReference type="Gene3D" id="3.90.380.10">
    <property type="entry name" value="Naphthalene 1,2-dioxygenase Alpha Subunit, Chain A, domain 1"/>
    <property type="match status" value="1"/>
</dbReference>
<dbReference type="PANTHER" id="PTHR21266:SF59">
    <property type="entry name" value="BLR4922 PROTEIN"/>
    <property type="match status" value="1"/>
</dbReference>
<evidence type="ECO:0000256" key="2">
    <source>
        <dbReference type="ARBA" id="ARBA00022723"/>
    </source>
</evidence>
<evidence type="ECO:0000256" key="4">
    <source>
        <dbReference type="ARBA" id="ARBA00023002"/>
    </source>
</evidence>
<dbReference type="GO" id="GO:0051537">
    <property type="term" value="F:2 iron, 2 sulfur cluster binding"/>
    <property type="evidence" value="ECO:0007669"/>
    <property type="project" value="UniProtKB-KW"/>
</dbReference>
<keyword evidence="2" id="KW-0479">Metal-binding</keyword>
<organism evidence="8 9">
    <name type="scientific">Pseudomonas laurylsulfativorans</name>
    <dbReference type="NCBI Taxonomy" id="1943631"/>
    <lineage>
        <taxon>Bacteria</taxon>
        <taxon>Pseudomonadati</taxon>
        <taxon>Pseudomonadota</taxon>
        <taxon>Gammaproteobacteria</taxon>
        <taxon>Pseudomonadales</taxon>
        <taxon>Pseudomonadaceae</taxon>
        <taxon>Pseudomonas</taxon>
    </lineage>
</organism>
<dbReference type="SUPFAM" id="SSF55961">
    <property type="entry name" value="Bet v1-like"/>
    <property type="match status" value="1"/>
</dbReference>
<sequence>MLYKGEWNREEVDYQALVNQWHVVALSEDLDASKPKAVRLLGEDLVLWRDDSGGVHAWKDYCGHRGARLSLGCVKQGQIECPYHGWRYDRHGDCKLVPAHPGRAGPSSERLIFRHFAQERFGFIWASLEQPDRPLPDFAQWEDSNYRKIFAGPYHYKANALRALENFIDASHFPFVHANLNGLPDAPEPLKQYTVSLDERGLHSSEISVFQPYGDHRAIPVTARYKYSVFNPTTAYFKKKTGEIERFCTFFNATPVDEAECIIWLIVAINFGPELSLEQILSRQNIVFEQDRHIVEAQRPARLPLDPKAEMHVNSDRMGLEYRRWLKNLGEASRHRSFTQLIRTVSQ</sequence>
<dbReference type="Proteomes" id="UP000237440">
    <property type="component" value="Unassembled WGS sequence"/>
</dbReference>
<evidence type="ECO:0000313" key="8">
    <source>
        <dbReference type="EMBL" id="POF39231.1"/>
    </source>
</evidence>
<dbReference type="InterPro" id="IPR036922">
    <property type="entry name" value="Rieske_2Fe-2S_sf"/>
</dbReference>
<dbReference type="PROSITE" id="PS51296">
    <property type="entry name" value="RIESKE"/>
    <property type="match status" value="1"/>
</dbReference>
<dbReference type="Gene3D" id="2.102.10.10">
    <property type="entry name" value="Rieske [2Fe-2S] iron-sulphur domain"/>
    <property type="match status" value="1"/>
</dbReference>
<protein>
    <submittedName>
        <fullName evidence="8">Aromatic-ring-hydroxylating dioxygenase subunit alpha</fullName>
    </submittedName>
</protein>
<feature type="domain" description="Rieske" evidence="7">
    <location>
        <begin position="21"/>
        <end position="126"/>
    </location>
</feature>
<dbReference type="PANTHER" id="PTHR21266">
    <property type="entry name" value="IRON-SULFUR DOMAIN CONTAINING PROTEIN"/>
    <property type="match status" value="1"/>
</dbReference>
<evidence type="ECO:0000256" key="5">
    <source>
        <dbReference type="ARBA" id="ARBA00023004"/>
    </source>
</evidence>
<proteinExistence type="predicted"/>
<evidence type="ECO:0000256" key="6">
    <source>
        <dbReference type="ARBA" id="ARBA00023014"/>
    </source>
</evidence>
<dbReference type="CDD" id="cd03469">
    <property type="entry name" value="Rieske_RO_Alpha_N"/>
    <property type="match status" value="1"/>
</dbReference>
<dbReference type="Pfam" id="PF19112">
    <property type="entry name" value="VanA_C"/>
    <property type="match status" value="1"/>
</dbReference>
<dbReference type="InterPro" id="IPR015881">
    <property type="entry name" value="ARHD_Rieske_2Fe_2S"/>
</dbReference>
<name>A0A2S3VH69_9PSED</name>
<accession>A0A2S3VH69</accession>
<keyword evidence="8" id="KW-0223">Dioxygenase</keyword>
<keyword evidence="5" id="KW-0408">Iron</keyword>
<dbReference type="AlphaFoldDB" id="A0A2S3VH69"/>
<evidence type="ECO:0000259" key="7">
    <source>
        <dbReference type="PROSITE" id="PS51296"/>
    </source>
</evidence>
<comment type="caution">
    <text evidence="8">The sequence shown here is derived from an EMBL/GenBank/DDBJ whole genome shotgun (WGS) entry which is preliminary data.</text>
</comment>
<keyword evidence="3" id="KW-0058">Aromatic hydrocarbons catabolism</keyword>
<dbReference type="OrthoDB" id="9769355at2"/>